<dbReference type="OrthoDB" id="9449045at2759"/>
<gene>
    <name evidence="16" type="ORF">FDP41_003453</name>
</gene>
<evidence type="ECO:0000256" key="14">
    <source>
        <dbReference type="RuleBase" id="RU364099"/>
    </source>
</evidence>
<keyword evidence="17" id="KW-1185">Reference proteome</keyword>
<comment type="cofactor">
    <cofactor evidence="1 14">
        <name>Mg(2+)</name>
        <dbReference type="ChEBI" id="CHEBI:18420"/>
    </cofactor>
</comment>
<organism evidence="16 17">
    <name type="scientific">Naegleria fowleri</name>
    <name type="common">Brain eating amoeba</name>
    <dbReference type="NCBI Taxonomy" id="5763"/>
    <lineage>
        <taxon>Eukaryota</taxon>
        <taxon>Discoba</taxon>
        <taxon>Heterolobosea</taxon>
        <taxon>Tetramitia</taxon>
        <taxon>Eutetramitia</taxon>
        <taxon>Vahlkampfiidae</taxon>
        <taxon>Naegleria</taxon>
    </lineage>
</organism>
<dbReference type="Pfam" id="PF00156">
    <property type="entry name" value="Pribosyltran"/>
    <property type="match status" value="1"/>
</dbReference>
<keyword evidence="7 14" id="KW-0328">Glycosyltransferase</keyword>
<keyword evidence="6 14" id="KW-0963">Cytoplasm</keyword>
<dbReference type="GO" id="GO:0006178">
    <property type="term" value="P:guanine salvage"/>
    <property type="evidence" value="ECO:0007669"/>
    <property type="project" value="TreeGrafter"/>
</dbReference>
<accession>A0A6A5BSX6</accession>
<dbReference type="Proteomes" id="UP000444721">
    <property type="component" value="Unassembled WGS sequence"/>
</dbReference>
<dbReference type="GO" id="GO:0005829">
    <property type="term" value="C:cytosol"/>
    <property type="evidence" value="ECO:0007669"/>
    <property type="project" value="TreeGrafter"/>
</dbReference>
<dbReference type="PANTHER" id="PTHR43340:SF1">
    <property type="entry name" value="HYPOXANTHINE PHOSPHORIBOSYLTRANSFERASE"/>
    <property type="match status" value="1"/>
</dbReference>
<dbReference type="GO" id="GO:0032263">
    <property type="term" value="P:GMP salvage"/>
    <property type="evidence" value="ECO:0007669"/>
    <property type="project" value="TreeGrafter"/>
</dbReference>
<dbReference type="AlphaFoldDB" id="A0A6A5BSX6"/>
<evidence type="ECO:0000259" key="15">
    <source>
        <dbReference type="Pfam" id="PF00156"/>
    </source>
</evidence>
<dbReference type="VEuPathDB" id="AmoebaDB:FDP41_003453"/>
<evidence type="ECO:0000256" key="13">
    <source>
        <dbReference type="ARBA" id="ARBA00025301"/>
    </source>
</evidence>
<evidence type="ECO:0000256" key="4">
    <source>
        <dbReference type="ARBA" id="ARBA00008391"/>
    </source>
</evidence>
<evidence type="ECO:0000256" key="10">
    <source>
        <dbReference type="ARBA" id="ARBA00022726"/>
    </source>
</evidence>
<keyword evidence="8 14" id="KW-0808">Transferase</keyword>
<dbReference type="GeneID" id="68110671"/>
<reference evidence="16 17" key="1">
    <citation type="journal article" date="2019" name="Sci. Rep.">
        <title>Nanopore sequencing improves the draft genome of the human pathogenic amoeba Naegleria fowleri.</title>
        <authorList>
            <person name="Liechti N."/>
            <person name="Schurch N."/>
            <person name="Bruggmann R."/>
            <person name="Wittwer M."/>
        </authorList>
    </citation>
    <scope>NUCLEOTIDE SEQUENCE [LARGE SCALE GENOMIC DNA]</scope>
    <source>
        <strain evidence="16 17">ATCC 30894</strain>
    </source>
</reference>
<dbReference type="GO" id="GO:0046100">
    <property type="term" value="P:hypoxanthine metabolic process"/>
    <property type="evidence" value="ECO:0007669"/>
    <property type="project" value="TreeGrafter"/>
</dbReference>
<dbReference type="EMBL" id="VFQX01000034">
    <property type="protein sequence ID" value="KAF0977461.1"/>
    <property type="molecule type" value="Genomic_DNA"/>
</dbReference>
<dbReference type="InterPro" id="IPR050408">
    <property type="entry name" value="HGPRT"/>
</dbReference>
<evidence type="ECO:0000256" key="9">
    <source>
        <dbReference type="ARBA" id="ARBA00022723"/>
    </source>
</evidence>
<evidence type="ECO:0000256" key="12">
    <source>
        <dbReference type="ARBA" id="ARBA00022842"/>
    </source>
</evidence>
<keyword evidence="10 14" id="KW-0660">Purine salvage</keyword>
<comment type="subcellular location">
    <subcellularLocation>
        <location evidence="2 14">Cytoplasm</location>
    </subcellularLocation>
</comment>
<dbReference type="Gene3D" id="3.40.50.2020">
    <property type="match status" value="1"/>
</dbReference>
<dbReference type="GO" id="GO:0000287">
    <property type="term" value="F:magnesium ion binding"/>
    <property type="evidence" value="ECO:0007669"/>
    <property type="project" value="TreeGrafter"/>
</dbReference>
<evidence type="ECO:0000256" key="2">
    <source>
        <dbReference type="ARBA" id="ARBA00004496"/>
    </source>
</evidence>
<dbReference type="VEuPathDB" id="AmoebaDB:NF0063180"/>
<dbReference type="OMA" id="VIFMEDI"/>
<dbReference type="UniPathway" id="UPA00591">
    <property type="reaction ID" value="UER00648"/>
</dbReference>
<evidence type="ECO:0000256" key="11">
    <source>
        <dbReference type="ARBA" id="ARBA00022741"/>
    </source>
</evidence>
<dbReference type="EC" id="2.4.2.8" evidence="5 14"/>
<evidence type="ECO:0000256" key="6">
    <source>
        <dbReference type="ARBA" id="ARBA00022490"/>
    </source>
</evidence>
<comment type="pathway">
    <text evidence="3 14">Purine metabolism; IMP biosynthesis via salvage pathway; IMP from hypoxanthine: step 1/1.</text>
</comment>
<evidence type="ECO:0000313" key="16">
    <source>
        <dbReference type="EMBL" id="KAF0977461.1"/>
    </source>
</evidence>
<dbReference type="InterPro" id="IPR005904">
    <property type="entry name" value="Hxn_phspho_trans"/>
</dbReference>
<dbReference type="GO" id="GO:0004422">
    <property type="term" value="F:hypoxanthine phosphoribosyltransferase activity"/>
    <property type="evidence" value="ECO:0007669"/>
    <property type="project" value="InterPro"/>
</dbReference>
<proteinExistence type="inferred from homology"/>
<dbReference type="PANTHER" id="PTHR43340">
    <property type="entry name" value="HYPOXANTHINE-GUANINE PHOSPHORIBOSYLTRANSFERASE"/>
    <property type="match status" value="1"/>
</dbReference>
<evidence type="ECO:0000313" key="17">
    <source>
        <dbReference type="Proteomes" id="UP000444721"/>
    </source>
</evidence>
<keyword evidence="11 14" id="KW-0547">Nucleotide-binding</keyword>
<comment type="catalytic activity">
    <reaction evidence="14">
        <text>IMP + diphosphate = hypoxanthine + 5-phospho-alpha-D-ribose 1-diphosphate</text>
        <dbReference type="Rhea" id="RHEA:17973"/>
        <dbReference type="ChEBI" id="CHEBI:17368"/>
        <dbReference type="ChEBI" id="CHEBI:33019"/>
        <dbReference type="ChEBI" id="CHEBI:58017"/>
        <dbReference type="ChEBI" id="CHEBI:58053"/>
        <dbReference type="EC" id="2.4.2.8"/>
    </reaction>
</comment>
<name>A0A6A5BSX6_NAEFO</name>
<comment type="function">
    <text evidence="13">Converts guanine to guanosine monophosphate, and hypoxanthine to inosine monophosphate. Transfers the 5-phosphoribosyl group from 5-phosphoribosylpyrophosphate onto the purine. Plays a central role in the generation of purine nucleotides through the purine salvage pathway.</text>
</comment>
<dbReference type="GO" id="GO:0000166">
    <property type="term" value="F:nucleotide binding"/>
    <property type="evidence" value="ECO:0007669"/>
    <property type="project" value="UniProtKB-KW"/>
</dbReference>
<dbReference type="InterPro" id="IPR000836">
    <property type="entry name" value="PRTase_dom"/>
</dbReference>
<keyword evidence="12 14" id="KW-0460">Magnesium</keyword>
<dbReference type="RefSeq" id="XP_044562174.1">
    <property type="nucleotide sequence ID" value="XM_044706759.1"/>
</dbReference>
<comment type="caution">
    <text evidence="16">The sequence shown here is derived from an EMBL/GenBank/DDBJ whole genome shotgun (WGS) entry which is preliminary data.</text>
</comment>
<feature type="domain" description="Phosphoribosyltransferase" evidence="15">
    <location>
        <begin position="19"/>
        <end position="168"/>
    </location>
</feature>
<dbReference type="CDD" id="cd06223">
    <property type="entry name" value="PRTases_typeI"/>
    <property type="match status" value="1"/>
</dbReference>
<evidence type="ECO:0000256" key="7">
    <source>
        <dbReference type="ARBA" id="ARBA00022676"/>
    </source>
</evidence>
<keyword evidence="9 14" id="KW-0479">Metal-binding</keyword>
<dbReference type="GO" id="GO:0006166">
    <property type="term" value="P:purine ribonucleoside salvage"/>
    <property type="evidence" value="ECO:0007669"/>
    <property type="project" value="UniProtKB-KW"/>
</dbReference>
<comment type="similarity">
    <text evidence="4 14">Belongs to the purine/pyrimidine phosphoribosyltransferase family.</text>
</comment>
<sequence length="194" mass="22175">MIPLPPCCDNILYTEEQIKKRVVELAQEITAYYSKVLQEGEYLILVPVLKGSYMFAADLSRHIEVPNTVDFIALSSYQDSLTSSGEVKIIMDTRKSMCQKHVLIIEDIIDTGYTLSFLTNLFMTRSPKSIKTCVLLTAPKKKRMVANFHADFVGYDIGERFVVGYGLDFGELYRNLPYIAELKQEIIDEIKKKK</sequence>
<dbReference type="SUPFAM" id="SSF53271">
    <property type="entry name" value="PRTase-like"/>
    <property type="match status" value="1"/>
</dbReference>
<dbReference type="FunFam" id="3.40.50.2020:FF:000006">
    <property type="entry name" value="Hypoxanthine phosphoribosyltransferase"/>
    <property type="match status" value="1"/>
</dbReference>
<evidence type="ECO:0000256" key="5">
    <source>
        <dbReference type="ARBA" id="ARBA00011895"/>
    </source>
</evidence>
<evidence type="ECO:0000256" key="8">
    <source>
        <dbReference type="ARBA" id="ARBA00022679"/>
    </source>
</evidence>
<evidence type="ECO:0000256" key="3">
    <source>
        <dbReference type="ARBA" id="ARBA00004669"/>
    </source>
</evidence>
<protein>
    <recommendedName>
        <fullName evidence="5 14">Hypoxanthine phosphoribosyltransferase</fullName>
        <ecNumber evidence="5 14">2.4.2.8</ecNumber>
    </recommendedName>
</protein>
<dbReference type="NCBIfam" id="TIGR01203">
    <property type="entry name" value="HGPRTase"/>
    <property type="match status" value="1"/>
</dbReference>
<dbReference type="GO" id="GO:0032264">
    <property type="term" value="P:IMP salvage"/>
    <property type="evidence" value="ECO:0007669"/>
    <property type="project" value="UniProtKB-UniPathway"/>
</dbReference>
<dbReference type="InterPro" id="IPR029057">
    <property type="entry name" value="PRTase-like"/>
</dbReference>
<dbReference type="VEuPathDB" id="AmoebaDB:NfTy_071230"/>
<evidence type="ECO:0000256" key="1">
    <source>
        <dbReference type="ARBA" id="ARBA00001946"/>
    </source>
</evidence>